<accession>A0A1Q5ZU75</accession>
<keyword evidence="1" id="KW-0472">Membrane</keyword>
<evidence type="ECO:0000313" key="3">
    <source>
        <dbReference type="Proteomes" id="UP000186720"/>
    </source>
</evidence>
<name>A0A1Q5ZU75_9SPHI</name>
<gene>
    <name evidence="2" type="ORF">RG47T_0750</name>
</gene>
<dbReference type="RefSeq" id="WP_074488168.1">
    <property type="nucleotide sequence ID" value="NZ_FPAM01000001.1"/>
</dbReference>
<evidence type="ECO:0000313" key="2">
    <source>
        <dbReference type="EMBL" id="OKS85306.1"/>
    </source>
</evidence>
<organism evidence="2 3">
    <name type="scientific">Mucilaginibacter polytrichastri</name>
    <dbReference type="NCBI Taxonomy" id="1302689"/>
    <lineage>
        <taxon>Bacteria</taxon>
        <taxon>Pseudomonadati</taxon>
        <taxon>Bacteroidota</taxon>
        <taxon>Sphingobacteriia</taxon>
        <taxon>Sphingobacteriales</taxon>
        <taxon>Sphingobacteriaceae</taxon>
        <taxon>Mucilaginibacter</taxon>
    </lineage>
</organism>
<dbReference type="AlphaFoldDB" id="A0A1Q5ZU75"/>
<dbReference type="STRING" id="1302689.RG47T_0750"/>
<feature type="transmembrane region" description="Helical" evidence="1">
    <location>
        <begin position="44"/>
        <end position="66"/>
    </location>
</feature>
<keyword evidence="3" id="KW-1185">Reference proteome</keyword>
<dbReference type="OrthoDB" id="1419682at2"/>
<evidence type="ECO:0000256" key="1">
    <source>
        <dbReference type="SAM" id="Phobius"/>
    </source>
</evidence>
<reference evidence="2 3" key="1">
    <citation type="submission" date="2016-11" db="EMBL/GenBank/DDBJ databases">
        <title>Whole Genome Sequencing of Mucilaginibacter polytrichastri RG4-7(T) isolated from the moss sample.</title>
        <authorList>
            <person name="Li Y."/>
        </authorList>
    </citation>
    <scope>NUCLEOTIDE SEQUENCE [LARGE SCALE GENOMIC DNA]</scope>
    <source>
        <strain evidence="2 3">RG4-7</strain>
    </source>
</reference>
<keyword evidence="1" id="KW-1133">Transmembrane helix</keyword>
<sequence>MSDQLDNDLKNRIREVFDNYTDDTADAGWELLRQKFPEEKKNRVIAWWWYSAAAVLLVCMGTWFFYPQPTQQVAYQPDKIKNEEHKSAPVDNNEAIAVNKNTASTSLAAKSPAKVSTDETTVQVAAKPPTQKVAPLTADATLPKSTGISTAPVAHTMQHHLPTKEQSSENNLPANAQPLQSTRLTSGESFADKQTEKTIRGTVKTNNGIQIAGASTLPTGITVNQYVAGIKAGRTTQSMVKVNPLTTDTQTNAITDSAANNASAKIATIPQPVKPTQVASVVVQKQDAVLKMIAADDARRQVLAKNATQKSEVVKNDRAMILSLYAATYFNYAKGSENQLNVGGGFSSDFKISSNFKLTTGLSIGQNRLSYSSDNNIPQQVNARALAMVNKTAAAAVVYNSSSFVSSALRDAGPTVKNYNASLVGLDIPLNIKYQFNPQKNDTYISAGISSGTYINESYRSTYSYGNANGVAAFANGLATVNSATQQTQESTTTQHFSTFDFAKTLNLSFGIGYPMGKNTRLVIEPFLKYPLNGLGTQDIRFGASGINLKLSFSSKK</sequence>
<proteinExistence type="predicted"/>
<comment type="caution">
    <text evidence="2">The sequence shown here is derived from an EMBL/GenBank/DDBJ whole genome shotgun (WGS) entry which is preliminary data.</text>
</comment>
<dbReference type="EMBL" id="MPPL01000001">
    <property type="protein sequence ID" value="OKS85306.1"/>
    <property type="molecule type" value="Genomic_DNA"/>
</dbReference>
<keyword evidence="1" id="KW-0812">Transmembrane</keyword>
<dbReference type="Proteomes" id="UP000186720">
    <property type="component" value="Unassembled WGS sequence"/>
</dbReference>
<protein>
    <submittedName>
        <fullName evidence="2">Uncharacterized protein</fullName>
    </submittedName>
</protein>